<dbReference type="EMBL" id="VSSQ01000501">
    <property type="protein sequence ID" value="MPL96230.1"/>
    <property type="molecule type" value="Genomic_DNA"/>
</dbReference>
<dbReference type="InterPro" id="IPR049222">
    <property type="entry name" value="DUF6870"/>
</dbReference>
<name>A0A644VYK7_9ZZZZ</name>
<proteinExistence type="predicted"/>
<protein>
    <recommendedName>
        <fullName evidence="1">DUF6870 domain-containing protein</fullName>
    </recommendedName>
</protein>
<comment type="caution">
    <text evidence="2">The sequence shown here is derived from an EMBL/GenBank/DDBJ whole genome shotgun (WGS) entry which is preliminary data.</text>
</comment>
<feature type="domain" description="DUF6870" evidence="1">
    <location>
        <begin position="66"/>
        <end position="125"/>
    </location>
</feature>
<gene>
    <name evidence="2" type="ORF">SDC9_42405</name>
</gene>
<reference evidence="2" key="1">
    <citation type="submission" date="2019-08" db="EMBL/GenBank/DDBJ databases">
        <authorList>
            <person name="Kucharzyk K."/>
            <person name="Murdoch R.W."/>
            <person name="Higgins S."/>
            <person name="Loffler F."/>
        </authorList>
    </citation>
    <scope>NUCLEOTIDE SEQUENCE</scope>
</reference>
<sequence length="128" mass="14650">MLMNFTARKGLSVKTMGSGLNKPLPILLLIRNNLRQRIKRNYLDKNSIEGGDIMNELKQTHNDILASLVDIRDVKIDRKLPVEDRIKSYVEQVKNPYLFKVGETVVRVSYANTQATINDNFINMIASM</sequence>
<evidence type="ECO:0000313" key="2">
    <source>
        <dbReference type="EMBL" id="MPL96230.1"/>
    </source>
</evidence>
<evidence type="ECO:0000259" key="1">
    <source>
        <dbReference type="Pfam" id="PF21757"/>
    </source>
</evidence>
<accession>A0A644VYK7</accession>
<organism evidence="2">
    <name type="scientific">bioreactor metagenome</name>
    <dbReference type="NCBI Taxonomy" id="1076179"/>
    <lineage>
        <taxon>unclassified sequences</taxon>
        <taxon>metagenomes</taxon>
        <taxon>ecological metagenomes</taxon>
    </lineage>
</organism>
<dbReference type="AlphaFoldDB" id="A0A644VYK7"/>
<dbReference type="Pfam" id="PF21757">
    <property type="entry name" value="DUF6870"/>
    <property type="match status" value="1"/>
</dbReference>